<evidence type="ECO:0000256" key="6">
    <source>
        <dbReference type="SAM" id="Phobius"/>
    </source>
</evidence>
<evidence type="ECO:0000256" key="3">
    <source>
        <dbReference type="ARBA" id="ARBA00022692"/>
    </source>
</evidence>
<evidence type="ECO:0000256" key="1">
    <source>
        <dbReference type="ARBA" id="ARBA00004141"/>
    </source>
</evidence>
<evidence type="ECO:0000256" key="5">
    <source>
        <dbReference type="ARBA" id="ARBA00023136"/>
    </source>
</evidence>
<feature type="transmembrane region" description="Helical" evidence="6">
    <location>
        <begin position="506"/>
        <end position="526"/>
    </location>
</feature>
<dbReference type="EMBL" id="CABFJX010000400">
    <property type="protein sequence ID" value="VTT80154.1"/>
    <property type="molecule type" value="Genomic_DNA"/>
</dbReference>
<dbReference type="SUPFAM" id="SSF51735">
    <property type="entry name" value="NAD(P)-binding Rossmann-fold domains"/>
    <property type="match status" value="1"/>
</dbReference>
<feature type="transmembrane region" description="Helical" evidence="6">
    <location>
        <begin position="608"/>
        <end position="632"/>
    </location>
</feature>
<evidence type="ECO:0000313" key="8">
    <source>
        <dbReference type="Proteomes" id="UP000760494"/>
    </source>
</evidence>
<evidence type="ECO:0000256" key="4">
    <source>
        <dbReference type="ARBA" id="ARBA00022989"/>
    </source>
</evidence>
<dbReference type="Gene3D" id="3.40.50.720">
    <property type="entry name" value="NAD(P)-binding Rossmann-like Domain"/>
    <property type="match status" value="1"/>
</dbReference>
<dbReference type="PANTHER" id="PTHR46154:SF1">
    <property type="entry name" value="ACTIVE TRANSPORTER, PUTATIVE (AFU_ORTHOLOGUE AFUA_1G17570)-RELATED"/>
    <property type="match status" value="1"/>
</dbReference>
<dbReference type="AlphaFoldDB" id="A0A9Q9S291"/>
<dbReference type="GO" id="GO:0015204">
    <property type="term" value="F:urea transmembrane transporter activity"/>
    <property type="evidence" value="ECO:0007669"/>
    <property type="project" value="InterPro"/>
</dbReference>
<feature type="transmembrane region" description="Helical" evidence="6">
    <location>
        <begin position="170"/>
        <end position="194"/>
    </location>
</feature>
<organism evidence="7 8">
    <name type="scientific">Fusarium fujikuroi</name>
    <name type="common">Bakanae and foot rot disease fungus</name>
    <name type="synonym">Gibberella fujikuroi</name>
    <dbReference type="NCBI Taxonomy" id="5127"/>
    <lineage>
        <taxon>Eukaryota</taxon>
        <taxon>Fungi</taxon>
        <taxon>Dikarya</taxon>
        <taxon>Ascomycota</taxon>
        <taxon>Pezizomycotina</taxon>
        <taxon>Sordariomycetes</taxon>
        <taxon>Hypocreomycetidae</taxon>
        <taxon>Hypocreales</taxon>
        <taxon>Nectriaceae</taxon>
        <taxon>Fusarium</taxon>
        <taxon>Fusarium fujikuroi species complex</taxon>
    </lineage>
</organism>
<accession>A0A9Q9S291</accession>
<dbReference type="InterPro" id="IPR038377">
    <property type="entry name" value="Na/Glc_symporter_sf"/>
</dbReference>
<keyword evidence="5 6" id="KW-0472">Membrane</keyword>
<feature type="transmembrane region" description="Helical" evidence="6">
    <location>
        <begin position="364"/>
        <end position="389"/>
    </location>
</feature>
<dbReference type="CDD" id="cd11476">
    <property type="entry name" value="SLC5sbd_DUR3"/>
    <property type="match status" value="1"/>
</dbReference>
<dbReference type="PROSITE" id="PS50283">
    <property type="entry name" value="NA_SOLUT_SYMP_3"/>
    <property type="match status" value="1"/>
</dbReference>
<feature type="transmembrane region" description="Helical" evidence="6">
    <location>
        <begin position="298"/>
        <end position="326"/>
    </location>
</feature>
<feature type="transmembrane region" description="Helical" evidence="6">
    <location>
        <begin position="573"/>
        <end position="592"/>
    </location>
</feature>
<reference evidence="7" key="1">
    <citation type="submission" date="2019-05" db="EMBL/GenBank/DDBJ databases">
        <authorList>
            <person name="Piombo E."/>
        </authorList>
    </citation>
    <scope>NUCLEOTIDE SEQUENCE</scope>
    <source>
        <strain evidence="7">C2S</strain>
    </source>
</reference>
<keyword evidence="4 6" id="KW-1133">Transmembrane helix</keyword>
<feature type="transmembrane region" description="Helical" evidence="6">
    <location>
        <begin position="438"/>
        <end position="459"/>
    </location>
</feature>
<dbReference type="GO" id="GO:0005886">
    <property type="term" value="C:plasma membrane"/>
    <property type="evidence" value="ECO:0007669"/>
    <property type="project" value="TreeGrafter"/>
</dbReference>
<comment type="similarity">
    <text evidence="2">Belongs to the sodium:solute symporter (SSF) (TC 2.A.21) family.</text>
</comment>
<evidence type="ECO:0000256" key="2">
    <source>
        <dbReference type="ARBA" id="ARBA00006434"/>
    </source>
</evidence>
<feature type="transmembrane region" description="Helical" evidence="6">
    <location>
        <begin position="101"/>
        <end position="123"/>
    </location>
</feature>
<dbReference type="Gene3D" id="1.20.1730.10">
    <property type="entry name" value="Sodium/glucose cotransporter"/>
    <property type="match status" value="1"/>
</dbReference>
<gene>
    <name evidence="7" type="ORF">C2S_11608</name>
</gene>
<dbReference type="InterPro" id="IPR003462">
    <property type="entry name" value="ODC_Mu_crystall"/>
</dbReference>
<dbReference type="Pfam" id="PF00474">
    <property type="entry name" value="SSF"/>
    <property type="match status" value="1"/>
</dbReference>
<dbReference type="InterPro" id="IPR031155">
    <property type="entry name" value="DUR"/>
</dbReference>
<feature type="transmembrane region" description="Helical" evidence="6">
    <location>
        <begin position="466"/>
        <end position="486"/>
    </location>
</feature>
<dbReference type="InterPro" id="IPR001734">
    <property type="entry name" value="Na/solute_symporter"/>
</dbReference>
<name>A0A9Q9S291_FUSFU</name>
<dbReference type="Proteomes" id="UP000760494">
    <property type="component" value="Unassembled WGS sequence"/>
</dbReference>
<evidence type="ECO:0008006" key="9">
    <source>
        <dbReference type="Google" id="ProtNLM"/>
    </source>
</evidence>
<sequence length="996" mass="107991">MSLHVRANASENGIEPPLSQAVGYVVVIAIGFLIAFIMMFLTHILKKTVGEDNKTTEMFMTANRSVGTGLTSSAVISSWLWSTAMLGSTLVGYNFGVAGPFWFAAGCSPMIVFFALLGISCKLRVPEAHTLLEIVRIRYGTSGHIVWIGLCLINNIIAIANMLLGASAAISALSGIHIIAATFLLPVGVVLYTFVGGIKATFLTDYFHTFVITIIICFFTIKAFLVSEIGSPGGLYDLIVQVGKDHPVAGNHDGSFLTMTSKDAIYFGIIHVLANFGLVIMDTGFFAKAFSAAPQAVVPGYIIGGIAYFAIPWCLGTLMSFSALALEDTPRFPTYPRRMSSVEISNGLVLPYAAIAIAGKGGAAAVLLITFMAVTSTISAQVISVSSIISFDIYRQYFNRGATDRDAIRWSHIGVVFFGLFSAAFSTALYYGKVDLGWTLYMLGVLTCPGIFPTVFTILWRKQSKIAAIVSPLLGMATGIAVWLGSASSLYGEVTVASTGKSLPCVYGTVASALSPALYSVVISLVKPANYQWADFRNERLAFDQVGSTKEEVRTHEEKVASYTADKAKLKHWGTLAAIWSAATFLGHWVLWPLPMYAAKYVFGKSFFVAWIVIAIIWVWGTMFVAGFYPIIDVLSDANVNHILDTLSSSDVADLAKALEQALIQYSCNNEQQYQPHRAVVNRDGQVSLFMPGTTDQLIGVKIVGVTPSEKLKPSEAGLKSVLTLCDARGQAIGTLNAAALTAFRTALGSMLPYRFRRNTENIVVFGAGKQALWHIRLALLLKEKDIKSVTIVNRSAERTQQLIDSLKSNVQSPWPSHISLEAFDPKNDRDAALEALVVDADVLFFTTPSTEPLFPASCLTSEKALSKTRYLAAIGSYRLDMQEIDPELLKQVISPAGPFASVGYQDGSVAVDSREGCVQEAGELVKAEIPTDKMLEIGQLFQKKNTENPDDLRKWLETGFVIYKSVGTGVMDLSIGQELLRLAKVKDVGWTAEDF</sequence>
<feature type="transmembrane region" description="Helical" evidence="6">
    <location>
        <begin position="206"/>
        <end position="225"/>
    </location>
</feature>
<comment type="subcellular location">
    <subcellularLocation>
        <location evidence="1">Membrane</location>
        <topology evidence="1">Multi-pass membrane protein</topology>
    </subcellularLocation>
</comment>
<keyword evidence="3 6" id="KW-0812">Transmembrane</keyword>
<dbReference type="InterPro" id="IPR036291">
    <property type="entry name" value="NAD(P)-bd_dom_sf"/>
</dbReference>
<dbReference type="Gene3D" id="3.30.1780.10">
    <property type="entry name" value="ornithine cyclodeaminase, domain 1"/>
    <property type="match status" value="1"/>
</dbReference>
<protein>
    <recommendedName>
        <fullName evidence="9">DUR3-Urea permease</fullName>
    </recommendedName>
</protein>
<feature type="transmembrane region" description="Helical" evidence="6">
    <location>
        <begin position="410"/>
        <end position="432"/>
    </location>
</feature>
<feature type="transmembrane region" description="Helical" evidence="6">
    <location>
        <begin position="144"/>
        <end position="164"/>
    </location>
</feature>
<proteinExistence type="inferred from homology"/>
<evidence type="ECO:0000313" key="7">
    <source>
        <dbReference type="EMBL" id="VTT80154.1"/>
    </source>
</evidence>
<comment type="caution">
    <text evidence="7">The sequence shown here is derived from an EMBL/GenBank/DDBJ whole genome shotgun (WGS) entry which is preliminary data.</text>
</comment>
<feature type="transmembrane region" description="Helical" evidence="6">
    <location>
        <begin position="21"/>
        <end position="41"/>
    </location>
</feature>
<feature type="transmembrane region" description="Helical" evidence="6">
    <location>
        <begin position="264"/>
        <end position="286"/>
    </location>
</feature>
<dbReference type="InterPro" id="IPR023401">
    <property type="entry name" value="ODC_N"/>
</dbReference>
<dbReference type="Pfam" id="PF02423">
    <property type="entry name" value="OCD_Mu_crystall"/>
    <property type="match status" value="1"/>
</dbReference>
<dbReference type="PANTHER" id="PTHR46154">
    <property type="match status" value="1"/>
</dbReference>
<feature type="transmembrane region" description="Helical" evidence="6">
    <location>
        <begin position="62"/>
        <end position="81"/>
    </location>
</feature>